<keyword evidence="2" id="KW-1185">Reference proteome</keyword>
<dbReference type="AlphaFoldDB" id="A0A9E2W552"/>
<name>A0A9E2W552_9BACT</name>
<dbReference type="Proteomes" id="UP000812270">
    <property type="component" value="Unassembled WGS sequence"/>
</dbReference>
<proteinExistence type="predicted"/>
<reference evidence="1" key="1">
    <citation type="submission" date="2021-06" db="EMBL/GenBank/DDBJ databases">
        <authorList>
            <person name="Huq M.A."/>
        </authorList>
    </citation>
    <scope>NUCLEOTIDE SEQUENCE</scope>
    <source>
        <strain evidence="1">MAH-26</strain>
    </source>
</reference>
<evidence type="ECO:0000313" key="2">
    <source>
        <dbReference type="Proteomes" id="UP000812270"/>
    </source>
</evidence>
<organism evidence="1 2">
    <name type="scientific">Pinibacter aurantiacus</name>
    <dbReference type="NCBI Taxonomy" id="2851599"/>
    <lineage>
        <taxon>Bacteria</taxon>
        <taxon>Pseudomonadati</taxon>
        <taxon>Bacteroidota</taxon>
        <taxon>Chitinophagia</taxon>
        <taxon>Chitinophagales</taxon>
        <taxon>Chitinophagaceae</taxon>
        <taxon>Pinibacter</taxon>
    </lineage>
</organism>
<dbReference type="EMBL" id="JAHSPG010000011">
    <property type="protein sequence ID" value="MBV4358278.1"/>
    <property type="molecule type" value="Genomic_DNA"/>
</dbReference>
<dbReference type="RefSeq" id="WP_217791953.1">
    <property type="nucleotide sequence ID" value="NZ_JAHSPG010000011.1"/>
</dbReference>
<gene>
    <name evidence="1" type="ORF">KTO63_14025</name>
</gene>
<protein>
    <submittedName>
        <fullName evidence="1">Uncharacterized protein</fullName>
    </submittedName>
</protein>
<sequence>MGHFVINLPNNVFADVRFGIVKEKQFLSLRNILSGKWWHTEKRKGYVVIIDQCKKCILFKTLEGEWINENSDDEQYTFWQTKIDEFEASNLHNR</sequence>
<evidence type="ECO:0000313" key="1">
    <source>
        <dbReference type="EMBL" id="MBV4358278.1"/>
    </source>
</evidence>
<accession>A0A9E2W552</accession>
<comment type="caution">
    <text evidence="1">The sequence shown here is derived from an EMBL/GenBank/DDBJ whole genome shotgun (WGS) entry which is preliminary data.</text>
</comment>